<protein>
    <submittedName>
        <fullName evidence="6">Response regulator</fullName>
    </submittedName>
</protein>
<dbReference type="InterPro" id="IPR016032">
    <property type="entry name" value="Sig_transdc_resp-reg_C-effctor"/>
</dbReference>
<dbReference type="Proteomes" id="UP000326780">
    <property type="component" value="Chromosome"/>
</dbReference>
<dbReference type="SUPFAM" id="SSF52172">
    <property type="entry name" value="CheY-like"/>
    <property type="match status" value="1"/>
</dbReference>
<dbReference type="GO" id="GO:0003677">
    <property type="term" value="F:DNA binding"/>
    <property type="evidence" value="ECO:0007669"/>
    <property type="project" value="UniProtKB-KW"/>
</dbReference>
<dbReference type="SUPFAM" id="SSF46894">
    <property type="entry name" value="C-terminal effector domain of the bipartite response regulators"/>
    <property type="match status" value="1"/>
</dbReference>
<dbReference type="PRINTS" id="PR00038">
    <property type="entry name" value="HTHLUXR"/>
</dbReference>
<keyword evidence="2" id="KW-0238">DNA-binding</keyword>
<organism evidence="6 7">
    <name type="scientific">Variovorax paradoxus</name>
    <dbReference type="NCBI Taxonomy" id="34073"/>
    <lineage>
        <taxon>Bacteria</taxon>
        <taxon>Pseudomonadati</taxon>
        <taxon>Pseudomonadota</taxon>
        <taxon>Betaproteobacteria</taxon>
        <taxon>Burkholderiales</taxon>
        <taxon>Comamonadaceae</taxon>
        <taxon>Variovorax</taxon>
    </lineage>
</organism>
<dbReference type="SMART" id="SM00448">
    <property type="entry name" value="REC"/>
    <property type="match status" value="1"/>
</dbReference>
<dbReference type="PANTHER" id="PTHR43214:SF17">
    <property type="entry name" value="TRANSCRIPTIONAL REGULATORY PROTEIN RCSB"/>
    <property type="match status" value="1"/>
</dbReference>
<dbReference type="GO" id="GO:0000160">
    <property type="term" value="P:phosphorelay signal transduction system"/>
    <property type="evidence" value="ECO:0007669"/>
    <property type="project" value="InterPro"/>
</dbReference>
<dbReference type="InterPro" id="IPR011006">
    <property type="entry name" value="CheY-like_superfamily"/>
</dbReference>
<dbReference type="InterPro" id="IPR001789">
    <property type="entry name" value="Sig_transdc_resp-reg_receiver"/>
</dbReference>
<dbReference type="RefSeq" id="WP_153284173.1">
    <property type="nucleotide sequence ID" value="NZ_CP045644.1"/>
</dbReference>
<dbReference type="Gene3D" id="1.10.10.10">
    <property type="entry name" value="Winged helix-like DNA-binding domain superfamily/Winged helix DNA-binding domain"/>
    <property type="match status" value="1"/>
</dbReference>
<dbReference type="Pfam" id="PF00072">
    <property type="entry name" value="Response_reg"/>
    <property type="match status" value="1"/>
</dbReference>
<dbReference type="PANTHER" id="PTHR43214">
    <property type="entry name" value="TWO-COMPONENT RESPONSE REGULATOR"/>
    <property type="match status" value="1"/>
</dbReference>
<evidence type="ECO:0000313" key="7">
    <source>
        <dbReference type="Proteomes" id="UP000326780"/>
    </source>
</evidence>
<dbReference type="InterPro" id="IPR000792">
    <property type="entry name" value="Tscrpt_reg_LuxR_C"/>
</dbReference>
<evidence type="ECO:0000256" key="1">
    <source>
        <dbReference type="ARBA" id="ARBA00022553"/>
    </source>
</evidence>
<dbReference type="InterPro" id="IPR036388">
    <property type="entry name" value="WH-like_DNA-bd_sf"/>
</dbReference>
<sequence length="233" mass="24990">MAIDRFEIRVVLADDHPGMLAGVKHELASVETITLVGEAANSTGLMALLETTPCDVLVSDYAMPAGDFGDGVPLFNLIKRRFPDTQIVVITMLDNPAVLHSLVSSGIRCVVSKSDAVAHLIPAIHAARTGGTYYSPTMDAVVRSIDWEVRSRNAAGVLSQRESEVVRLYASGLTINEIAEQLHRSKKTISTQKTKAMEKLGIERDVDLLRYAMENGLTATAAMTGAAAGEPQA</sequence>
<dbReference type="PROSITE" id="PS50043">
    <property type="entry name" value="HTH_LUXR_2"/>
    <property type="match status" value="1"/>
</dbReference>
<evidence type="ECO:0000313" key="6">
    <source>
        <dbReference type="EMBL" id="QFZ85608.1"/>
    </source>
</evidence>
<evidence type="ECO:0000259" key="5">
    <source>
        <dbReference type="PROSITE" id="PS50110"/>
    </source>
</evidence>
<dbReference type="CDD" id="cd06170">
    <property type="entry name" value="LuxR_C_like"/>
    <property type="match status" value="1"/>
</dbReference>
<name>A0A5Q0M929_VARPD</name>
<keyword evidence="1 3" id="KW-0597">Phosphoprotein</keyword>
<dbReference type="EMBL" id="CP045644">
    <property type="protein sequence ID" value="QFZ85608.1"/>
    <property type="molecule type" value="Genomic_DNA"/>
</dbReference>
<evidence type="ECO:0000259" key="4">
    <source>
        <dbReference type="PROSITE" id="PS50043"/>
    </source>
</evidence>
<evidence type="ECO:0000256" key="3">
    <source>
        <dbReference type="PROSITE-ProRule" id="PRU00169"/>
    </source>
</evidence>
<dbReference type="InterPro" id="IPR058245">
    <property type="entry name" value="NreC/VraR/RcsB-like_REC"/>
</dbReference>
<gene>
    <name evidence="6" type="ORF">GFK26_23985</name>
</gene>
<dbReference type="Pfam" id="PF00196">
    <property type="entry name" value="GerE"/>
    <property type="match status" value="1"/>
</dbReference>
<feature type="domain" description="HTH luxR-type" evidence="4">
    <location>
        <begin position="151"/>
        <end position="216"/>
    </location>
</feature>
<dbReference type="AlphaFoldDB" id="A0A5Q0M929"/>
<dbReference type="CDD" id="cd17535">
    <property type="entry name" value="REC_NarL-like"/>
    <property type="match status" value="1"/>
</dbReference>
<dbReference type="GO" id="GO:0006355">
    <property type="term" value="P:regulation of DNA-templated transcription"/>
    <property type="evidence" value="ECO:0007669"/>
    <property type="project" value="InterPro"/>
</dbReference>
<feature type="modified residue" description="4-aspartylphosphate" evidence="3">
    <location>
        <position position="60"/>
    </location>
</feature>
<dbReference type="PROSITE" id="PS50110">
    <property type="entry name" value="RESPONSE_REGULATORY"/>
    <property type="match status" value="1"/>
</dbReference>
<dbReference type="InterPro" id="IPR039420">
    <property type="entry name" value="WalR-like"/>
</dbReference>
<reference evidence="6 7" key="1">
    <citation type="submission" date="2019-10" db="EMBL/GenBank/DDBJ databases">
        <title>Complete genome sequence of Variovorax paradoxus 5C-2.</title>
        <authorList>
            <person name="Gogoleva N.E."/>
            <person name="Balkin A.S."/>
        </authorList>
    </citation>
    <scope>NUCLEOTIDE SEQUENCE [LARGE SCALE GENOMIC DNA]</scope>
    <source>
        <strain evidence="6 7">5C-2</strain>
    </source>
</reference>
<evidence type="ECO:0000256" key="2">
    <source>
        <dbReference type="ARBA" id="ARBA00023125"/>
    </source>
</evidence>
<feature type="domain" description="Response regulatory" evidence="5">
    <location>
        <begin position="9"/>
        <end position="128"/>
    </location>
</feature>
<dbReference type="SMART" id="SM00421">
    <property type="entry name" value="HTH_LUXR"/>
    <property type="match status" value="1"/>
</dbReference>
<accession>A0A5Q0M929</accession>
<proteinExistence type="predicted"/>
<dbReference type="Gene3D" id="3.40.50.2300">
    <property type="match status" value="1"/>
</dbReference>